<sequence>MRLLSILLITVCTVHSKLTCTKCPFHISPKGHTKCTETCEGDVCHIVVNRFFNGTIIAGCINLHEGDEFKEGPAVCHRAEYRTSCACTTKDKCNDPTSPIANFKFSDKPILEGYQLTPMVGGGGSGSGEDVPMVGAGVKPSDEHFAPSPNGLPVDGLSTPKTIEIAATGTTPSEIIVTKTVALQIADNEHVEDQQTSAPTSPPRDDSSDAQGGNKTTSSSMSGTLSLAIIVGSLAILAPLMVY</sequence>
<feature type="signal peptide" evidence="2">
    <location>
        <begin position="1"/>
        <end position="16"/>
    </location>
</feature>
<evidence type="ECO:0000256" key="1">
    <source>
        <dbReference type="SAM" id="MobiDB-lite"/>
    </source>
</evidence>
<dbReference type="WBParaSite" id="HPBE_0000603201-mRNA-1">
    <property type="protein sequence ID" value="HPBE_0000603201-mRNA-1"/>
    <property type="gene ID" value="HPBE_0000603201"/>
</dbReference>
<keyword evidence="2" id="KW-0732">Signal</keyword>
<dbReference type="AlphaFoldDB" id="A0A3P7X186"/>
<protein>
    <submittedName>
        <fullName evidence="5">Activin_recp domain-containing protein</fullName>
    </submittedName>
</protein>
<gene>
    <name evidence="3" type="ORF">HPBE_LOCUS6033</name>
</gene>
<organism evidence="3">
    <name type="scientific">Heligmosomoides polygyrus</name>
    <name type="common">Parasitic roundworm</name>
    <dbReference type="NCBI Taxonomy" id="6339"/>
    <lineage>
        <taxon>Eukaryota</taxon>
        <taxon>Metazoa</taxon>
        <taxon>Ecdysozoa</taxon>
        <taxon>Nematoda</taxon>
        <taxon>Chromadorea</taxon>
        <taxon>Rhabditida</taxon>
        <taxon>Rhabditina</taxon>
        <taxon>Rhabditomorpha</taxon>
        <taxon>Strongyloidea</taxon>
        <taxon>Heligmosomidae</taxon>
        <taxon>Heligmosomoides</taxon>
    </lineage>
</organism>
<dbReference type="Proteomes" id="UP000050761">
    <property type="component" value="Unassembled WGS sequence"/>
</dbReference>
<evidence type="ECO:0000313" key="4">
    <source>
        <dbReference type="Proteomes" id="UP000050761"/>
    </source>
</evidence>
<dbReference type="EMBL" id="UZAH01025584">
    <property type="protein sequence ID" value="VDO66696.1"/>
    <property type="molecule type" value="Genomic_DNA"/>
</dbReference>
<reference evidence="3 4" key="1">
    <citation type="submission" date="2018-11" db="EMBL/GenBank/DDBJ databases">
        <authorList>
            <consortium name="Pathogen Informatics"/>
        </authorList>
    </citation>
    <scope>NUCLEOTIDE SEQUENCE [LARGE SCALE GENOMIC DNA]</scope>
</reference>
<feature type="region of interest" description="Disordered" evidence="1">
    <location>
        <begin position="190"/>
        <end position="221"/>
    </location>
</feature>
<reference evidence="5" key="2">
    <citation type="submission" date="2019-09" db="UniProtKB">
        <authorList>
            <consortium name="WormBaseParasite"/>
        </authorList>
    </citation>
    <scope>IDENTIFICATION</scope>
</reference>
<dbReference type="OrthoDB" id="5843041at2759"/>
<keyword evidence="4" id="KW-1185">Reference proteome</keyword>
<accession>A0A3P7X186</accession>
<name>A0A3P7X186_HELPZ</name>
<proteinExistence type="predicted"/>
<evidence type="ECO:0000256" key="2">
    <source>
        <dbReference type="SAM" id="SignalP"/>
    </source>
</evidence>
<feature type="chain" id="PRO_5044596484" evidence="2">
    <location>
        <begin position="17"/>
        <end position="243"/>
    </location>
</feature>
<evidence type="ECO:0000313" key="5">
    <source>
        <dbReference type="WBParaSite" id="HPBE_0000603201-mRNA-1"/>
    </source>
</evidence>
<evidence type="ECO:0000313" key="3">
    <source>
        <dbReference type="EMBL" id="VDO66696.1"/>
    </source>
</evidence>